<gene>
    <name evidence="1" type="ordered locus">Desca_1725</name>
</gene>
<dbReference type="HOGENOM" id="CLU_085303_0_1_9"/>
<dbReference type="Proteomes" id="UP000009226">
    <property type="component" value="Chromosome"/>
</dbReference>
<dbReference type="PANTHER" id="PTHR40056:SF1">
    <property type="entry name" value="DUF1836 DOMAIN-CONTAINING PROTEIN"/>
    <property type="match status" value="1"/>
</dbReference>
<dbReference type="eggNOG" id="COG0789">
    <property type="taxonomic scope" value="Bacteria"/>
</dbReference>
<protein>
    <recommendedName>
        <fullName evidence="3">DUF1836 domain-containing protein</fullName>
    </recommendedName>
</protein>
<sequence length="197" mass="22926">MEERGHDLKKLIEELDLADDIDLSDIPDMELYMEQLLTFFDKKLGHLKRDNTDKIFTKTMINNYTKGGLLPPPQNKKYGKEHIILLILVYNLKNILSFNDIGTLFAPVLKNIEQSDDDIVSLEDIYSTLVDLKRYEFADFRQTFNEKFKLISDKTLSIQNKQEQELAQLFLTVIMLVAQANAAKRMAEQIIDKYFKG</sequence>
<evidence type="ECO:0008006" key="3">
    <source>
        <dbReference type="Google" id="ProtNLM"/>
    </source>
</evidence>
<reference evidence="1 2" key="1">
    <citation type="submission" date="2011-05" db="EMBL/GenBank/DDBJ databases">
        <title>Complete sequence of Desulfotomaculum carboxydivorans CO-1-SRB.</title>
        <authorList>
            <consortium name="US DOE Joint Genome Institute"/>
            <person name="Lucas S."/>
            <person name="Han J."/>
            <person name="Lapidus A."/>
            <person name="Cheng J.-F."/>
            <person name="Goodwin L."/>
            <person name="Pitluck S."/>
            <person name="Peters L."/>
            <person name="Mikhailova N."/>
            <person name="Lu M."/>
            <person name="Han C."/>
            <person name="Tapia R."/>
            <person name="Land M."/>
            <person name="Hauser L."/>
            <person name="Kyrpides N."/>
            <person name="Ivanova N."/>
            <person name="Pagani I."/>
            <person name="Stams A."/>
            <person name="Plugge C."/>
            <person name="Muyzer G."/>
            <person name="Kuever J."/>
            <person name="Parshina S."/>
            <person name="Ivanova A."/>
            <person name="Nazina T."/>
            <person name="Woyke T."/>
        </authorList>
    </citation>
    <scope>NUCLEOTIDE SEQUENCE [LARGE SCALE GENOMIC DNA]</scope>
    <source>
        <strain evidence="2">DSM 14880 / VKM B-2319 / CO-1-SRB</strain>
    </source>
</reference>
<dbReference type="KEGG" id="dca:Desca_1725"/>
<dbReference type="EMBL" id="CP002736">
    <property type="protein sequence ID" value="AEF94573.1"/>
    <property type="molecule type" value="Genomic_DNA"/>
</dbReference>
<proteinExistence type="predicted"/>
<accession>F6B7L9</accession>
<dbReference type="InterPro" id="IPR014975">
    <property type="entry name" value="DUF1836"/>
</dbReference>
<organism evidence="1 2">
    <name type="scientific">Desulfotomaculum nigrificans (strain DSM 14880 / VKM B-2319 / CO-1-SRB)</name>
    <name type="common">Desulfotomaculum carboxydivorans</name>
    <dbReference type="NCBI Taxonomy" id="868595"/>
    <lineage>
        <taxon>Bacteria</taxon>
        <taxon>Bacillati</taxon>
        <taxon>Bacillota</taxon>
        <taxon>Clostridia</taxon>
        <taxon>Eubacteriales</taxon>
        <taxon>Desulfotomaculaceae</taxon>
        <taxon>Desulfotomaculum</taxon>
    </lineage>
</organism>
<evidence type="ECO:0000313" key="1">
    <source>
        <dbReference type="EMBL" id="AEF94573.1"/>
    </source>
</evidence>
<dbReference type="STRING" id="868595.Desca_1725"/>
<evidence type="ECO:0000313" key="2">
    <source>
        <dbReference type="Proteomes" id="UP000009226"/>
    </source>
</evidence>
<dbReference type="PANTHER" id="PTHR40056">
    <property type="entry name" value="HYPOTHETICAL CYTOSOLIC PROTEIN"/>
    <property type="match status" value="1"/>
</dbReference>
<dbReference type="Pfam" id="PF08876">
    <property type="entry name" value="DUF1836"/>
    <property type="match status" value="1"/>
</dbReference>
<dbReference type="RefSeq" id="WP_013810342.1">
    <property type="nucleotide sequence ID" value="NC_015565.1"/>
</dbReference>
<keyword evidence="2" id="KW-1185">Reference proteome</keyword>
<name>F6B7L9_DESCC</name>
<dbReference type="AlphaFoldDB" id="F6B7L9"/>